<gene>
    <name evidence="1" type="ORF">CSW47_09320</name>
</gene>
<proteinExistence type="predicted"/>
<reference evidence="1 2" key="1">
    <citation type="journal article" date="2019" name="Extremophiles">
        <title>Biogeography of thermophiles and predominance of Thermus scotoductus in domestic water heaters.</title>
        <authorList>
            <person name="Wilpiszeski R.L."/>
            <person name="Zhang Z."/>
            <person name="House C.H."/>
        </authorList>
    </citation>
    <scope>NUCLEOTIDE SEQUENCE [LARGE SCALE GENOMIC DNA]</scope>
    <source>
        <strain evidence="1 2">34_S34</strain>
    </source>
</reference>
<dbReference type="EMBL" id="PELP01000270">
    <property type="protein sequence ID" value="RTH03123.1"/>
    <property type="molecule type" value="Genomic_DNA"/>
</dbReference>
<evidence type="ECO:0000313" key="2">
    <source>
        <dbReference type="Proteomes" id="UP000286734"/>
    </source>
</evidence>
<dbReference type="RefSeq" id="WP_126200581.1">
    <property type="nucleotide sequence ID" value="NZ_PELP01000270.1"/>
</dbReference>
<evidence type="ECO:0000313" key="1">
    <source>
        <dbReference type="EMBL" id="RTH03123.1"/>
    </source>
</evidence>
<protein>
    <submittedName>
        <fullName evidence="1">Uncharacterized protein</fullName>
    </submittedName>
</protein>
<accession>A0A430R724</accession>
<comment type="caution">
    <text evidence="1">The sequence shown here is derived from an EMBL/GenBank/DDBJ whole genome shotgun (WGS) entry which is preliminary data.</text>
</comment>
<sequence length="146" mass="15753">MERVALPLEPVPGDPTYPAVGLFLLSDLNSLAGCWQGAEANHGLAALLPKYLAGPLVRVERVRSPGLRKALEEAHQKGGLRLMPLEVEGLLEEAEADPGLMDRAVLALGSITPFRGFLGLFFCERKPESRLLAFPTRGDLERVLGG</sequence>
<organism evidence="1 2">
    <name type="scientific">Thermus scotoductus</name>
    <dbReference type="NCBI Taxonomy" id="37636"/>
    <lineage>
        <taxon>Bacteria</taxon>
        <taxon>Thermotogati</taxon>
        <taxon>Deinococcota</taxon>
        <taxon>Deinococci</taxon>
        <taxon>Thermales</taxon>
        <taxon>Thermaceae</taxon>
        <taxon>Thermus</taxon>
    </lineage>
</organism>
<name>A0A430R724_THESC</name>
<dbReference type="Proteomes" id="UP000286734">
    <property type="component" value="Unassembled WGS sequence"/>
</dbReference>
<dbReference type="AlphaFoldDB" id="A0A430R724"/>